<evidence type="ECO:0000313" key="3">
    <source>
        <dbReference type="Proteomes" id="UP000694920"/>
    </source>
</evidence>
<dbReference type="AlphaFoldDB" id="A0AAJ7BV56"/>
<dbReference type="GeneID" id="107267672"/>
<evidence type="ECO:0000256" key="1">
    <source>
        <dbReference type="SAM" id="Phobius"/>
    </source>
</evidence>
<sequence length="677" mass="76298">MAVSKCITIKIVLFSIGIVQALIAYDCKGNNLNITTLSLLKIGECDIPPVQPKIQNVDIQLLQLTDFTTTEVIQCKIVIDRDVLHCGMHSHISAVALGKMQYLHEISREECHKIHRTRAYHISSNNYITGLSLNGTSTRPIIFAGTIKTDGSCQGIQYSDPYGSWSDVVVQGTVKISLYNFYAIVKLNANTISMPSGKTCTLTAAACPDDEMGNSFWTPIPNDDCHYKRYTVLFEGRATLLQNNSTTVSRYNKEIYTLNQEDFTFALAKRGERKICGYTLIETEHPKLFIVDSRADGTFAKKTSIDTTNMDIFTYVNSKFVYVEKHINQQLTTLYHDVLMQRCLLQQQILENALVLAVVAPDEFAKTIMDHAGYMAVAAGEVIHIIKCIPVEVKIRHTTTCYQQLPVFRGNSSYFVTPRTHMLLSTGTEIDCNDIVPPMYLINDIWYKFSPQPNRAMEPIYLKPDSEPTWEYTSIDLATSGIYTEQDLEKLRDHIMFPAEKPAVLSNVARGFTGHGTRTQGMSISHFLNEEVIETIARDTWEKTWGWFTGFGTLSAGFIGIWVFVKFAKFILDTILHGLALHTVYGWSLCLIGSFWDSLTNFLLHLGRNKEARDKDASQQTPTAPQSDLEKGISTNADQLLQQPQQKKTIYPQLKAVSPDQLKDQPGPIYYVHVDEN</sequence>
<accession>A0AAJ7BV56</accession>
<name>A0AAJ7BV56_CEPCN</name>
<keyword evidence="2" id="KW-0732">Signal</keyword>
<dbReference type="Proteomes" id="UP000694920">
    <property type="component" value="Unplaced"/>
</dbReference>
<keyword evidence="1" id="KW-0472">Membrane</keyword>
<dbReference type="KEGG" id="ccin:107267672"/>
<feature type="signal peptide" evidence="2">
    <location>
        <begin position="1"/>
        <end position="21"/>
    </location>
</feature>
<gene>
    <name evidence="4" type="primary">LOC107267672</name>
</gene>
<keyword evidence="3" id="KW-1185">Reference proteome</keyword>
<feature type="transmembrane region" description="Helical" evidence="1">
    <location>
        <begin position="545"/>
        <end position="564"/>
    </location>
</feature>
<evidence type="ECO:0000313" key="4">
    <source>
        <dbReference type="RefSeq" id="XP_015595137.2"/>
    </source>
</evidence>
<feature type="transmembrane region" description="Helical" evidence="1">
    <location>
        <begin position="576"/>
        <end position="596"/>
    </location>
</feature>
<organism evidence="3 4">
    <name type="scientific">Cephus cinctus</name>
    <name type="common">Wheat stem sawfly</name>
    <dbReference type="NCBI Taxonomy" id="211228"/>
    <lineage>
        <taxon>Eukaryota</taxon>
        <taxon>Metazoa</taxon>
        <taxon>Ecdysozoa</taxon>
        <taxon>Arthropoda</taxon>
        <taxon>Hexapoda</taxon>
        <taxon>Insecta</taxon>
        <taxon>Pterygota</taxon>
        <taxon>Neoptera</taxon>
        <taxon>Endopterygota</taxon>
        <taxon>Hymenoptera</taxon>
        <taxon>Cephoidea</taxon>
        <taxon>Cephidae</taxon>
        <taxon>Cephus</taxon>
    </lineage>
</organism>
<keyword evidence="1" id="KW-0812">Transmembrane</keyword>
<dbReference type="Pfam" id="PF24664">
    <property type="entry name" value="Monjiviricetes_fusion"/>
    <property type="match status" value="1"/>
</dbReference>
<dbReference type="RefSeq" id="XP_015595137.2">
    <property type="nucleotide sequence ID" value="XM_015739651.2"/>
</dbReference>
<feature type="chain" id="PRO_5042474549" evidence="2">
    <location>
        <begin position="22"/>
        <end position="677"/>
    </location>
</feature>
<evidence type="ECO:0000256" key="2">
    <source>
        <dbReference type="SAM" id="SignalP"/>
    </source>
</evidence>
<protein>
    <submittedName>
        <fullName evidence="4">Uncharacterized protein LOC107267672</fullName>
    </submittedName>
</protein>
<proteinExistence type="predicted"/>
<keyword evidence="1" id="KW-1133">Transmembrane helix</keyword>
<reference evidence="4" key="1">
    <citation type="submission" date="2025-08" db="UniProtKB">
        <authorList>
            <consortium name="RefSeq"/>
        </authorList>
    </citation>
    <scope>IDENTIFICATION</scope>
</reference>